<reference evidence="3 4" key="1">
    <citation type="submission" date="2018-11" db="EMBL/GenBank/DDBJ databases">
        <title>Genomic Encyclopedia of Type Strains, Phase IV (KMG-IV): sequencing the most valuable type-strain genomes for metagenomic binning, comparative biology and taxonomic classification.</title>
        <authorList>
            <person name="Goeker M."/>
        </authorList>
    </citation>
    <scope>NUCLEOTIDE SEQUENCE [LARGE SCALE GENOMIC DNA]</scope>
    <source>
        <strain evidence="3 4">DSM 21945</strain>
    </source>
</reference>
<dbReference type="PANTHER" id="PTHR11731:SF118">
    <property type="entry name" value="BLR1971 PROTEIN"/>
    <property type="match status" value="1"/>
</dbReference>
<dbReference type="STRING" id="584787.GCA_001247655_00035"/>
<dbReference type="Gene3D" id="3.40.50.1820">
    <property type="entry name" value="alpha/beta hydrolase"/>
    <property type="match status" value="1"/>
</dbReference>
<dbReference type="GO" id="GO:0004177">
    <property type="term" value="F:aminopeptidase activity"/>
    <property type="evidence" value="ECO:0007669"/>
    <property type="project" value="UniProtKB-KW"/>
</dbReference>
<keyword evidence="4" id="KW-1185">Reference proteome</keyword>
<keyword evidence="3" id="KW-0031">Aminopeptidase</keyword>
<dbReference type="InterPro" id="IPR029058">
    <property type="entry name" value="AB_hydrolase_fold"/>
</dbReference>
<name>A0A3N1PPF3_9GAMM</name>
<evidence type="ECO:0000259" key="2">
    <source>
        <dbReference type="Pfam" id="PF00930"/>
    </source>
</evidence>
<dbReference type="InterPro" id="IPR050278">
    <property type="entry name" value="Serine_Prot_S9B/DPPIV"/>
</dbReference>
<dbReference type="GO" id="GO:0006508">
    <property type="term" value="P:proteolysis"/>
    <property type="evidence" value="ECO:0007669"/>
    <property type="project" value="InterPro"/>
</dbReference>
<sequence>MLGVGVSLALVTLGASAVTKDDYARAEKFLSYKTQPLVDHDVRSAHWFNDRQFWFVDTDHELKTYLRMDVASLKPEPLFDQNKLAKAIDKVRAKAAAKDKKAKDKPKALDASKLAISEIRLPTDGHIQLTLEGAVYSCDYPALNACQSGELSALLAGNKDQADISKLHGVTSPDGKKVAFIRDWNLWEHDIASGKERQLTTDGVKDFGYATDNAGWMHSEQAVLVWSPDSKRIATYQQDQRKVADFVLASAELGNPKIEKWKYPFAGDEHVFMLRRVVIDVAKAKVVPLQMDADYRRSTLCDDVSCGGHGAWDDVQWAADSNSLAFVSTSRDHKHEWVRIANPDTGAIFTSFEESVPTYFESGVKGVSWRYLSASQQILWYSERSDWGNLYLYDIKSGKLINPVTSGQGPVVDVKHLDPNQREVWFTAVGREQGVNPYYRQFYKAPLDGGQPLLLTPEAADHSISVSEDGSYFVDSYSTPTTPAVTVLRSASDGKVLATLAKADISRLKAAGWVAPEQITVTGRDGKTPLYGLMFKPTNFDPNKTYPIIDYVYPGPQTGSVRGRSFLAARADHQALAELGFIVVAIDGMGTPWRSKSFHDTWYGDMGDNTLPDQVKAVKELGAKYKWIDMSRIGIWGHSGGGNTTADAMFRYPDFFKVGWAESGNHDNRIYEADWGERYQGLLVKNADGTTSYDNQSNPALVKNLKGKLMLTYGTLDDNVPPQNTQVVIEALIKANKKFDMMAIPNARHAYGYATPYITKARWDYFIEHLAGGTSGDYSLKAWPWY</sequence>
<dbReference type="GO" id="GO:0008236">
    <property type="term" value="F:serine-type peptidase activity"/>
    <property type="evidence" value="ECO:0007669"/>
    <property type="project" value="InterPro"/>
</dbReference>
<evidence type="ECO:0000313" key="4">
    <source>
        <dbReference type="Proteomes" id="UP000268033"/>
    </source>
</evidence>
<feature type="domain" description="Dipeptidylpeptidase IV N-terminal" evidence="2">
    <location>
        <begin position="171"/>
        <end position="483"/>
    </location>
</feature>
<keyword evidence="3" id="KW-0378">Hydrolase</keyword>
<organism evidence="3 4">
    <name type="scientific">Gallaecimonas pentaromativorans</name>
    <dbReference type="NCBI Taxonomy" id="584787"/>
    <lineage>
        <taxon>Bacteria</taxon>
        <taxon>Pseudomonadati</taxon>
        <taxon>Pseudomonadota</taxon>
        <taxon>Gammaproteobacteria</taxon>
        <taxon>Enterobacterales</taxon>
        <taxon>Gallaecimonadaceae</taxon>
        <taxon>Gallaecimonas</taxon>
    </lineage>
</organism>
<dbReference type="Gene3D" id="2.140.10.30">
    <property type="entry name" value="Dipeptidylpeptidase IV, N-terminal domain"/>
    <property type="match status" value="1"/>
</dbReference>
<dbReference type="InterPro" id="IPR002469">
    <property type="entry name" value="Peptidase_S9B_N"/>
</dbReference>
<comment type="caution">
    <text evidence="3">The sequence shown here is derived from an EMBL/GenBank/DDBJ whole genome shotgun (WGS) entry which is preliminary data.</text>
</comment>
<dbReference type="SUPFAM" id="SSF53474">
    <property type="entry name" value="alpha/beta-Hydrolases"/>
    <property type="match status" value="1"/>
</dbReference>
<proteinExistence type="predicted"/>
<keyword evidence="3" id="KW-0645">Protease</keyword>
<accession>A0A3N1PPF3</accession>
<dbReference type="SUPFAM" id="SSF82171">
    <property type="entry name" value="DPP6 N-terminal domain-like"/>
    <property type="match status" value="1"/>
</dbReference>
<dbReference type="AlphaFoldDB" id="A0A3N1PPF3"/>
<dbReference type="EMBL" id="RJUL01000003">
    <property type="protein sequence ID" value="ROQ28787.1"/>
    <property type="molecule type" value="Genomic_DNA"/>
</dbReference>
<protein>
    <submittedName>
        <fullName evidence="3">Dipeptidyl aminopeptidase/acylaminoacyl peptidase</fullName>
    </submittedName>
</protein>
<dbReference type="Pfam" id="PF00930">
    <property type="entry name" value="DPPIV_N"/>
    <property type="match status" value="1"/>
</dbReference>
<gene>
    <name evidence="3" type="ORF">EDC28_103382</name>
</gene>
<dbReference type="InterPro" id="IPR001375">
    <property type="entry name" value="Peptidase_S9_cat"/>
</dbReference>
<evidence type="ECO:0000259" key="1">
    <source>
        <dbReference type="Pfam" id="PF00326"/>
    </source>
</evidence>
<dbReference type="PANTHER" id="PTHR11731">
    <property type="entry name" value="PROTEASE FAMILY S9B,C DIPEPTIDYL-PEPTIDASE IV-RELATED"/>
    <property type="match status" value="1"/>
</dbReference>
<feature type="domain" description="Peptidase S9 prolyl oligopeptidase catalytic" evidence="1">
    <location>
        <begin position="572"/>
        <end position="771"/>
    </location>
</feature>
<evidence type="ECO:0000313" key="3">
    <source>
        <dbReference type="EMBL" id="ROQ28787.1"/>
    </source>
</evidence>
<dbReference type="Pfam" id="PF00326">
    <property type="entry name" value="Peptidase_S9"/>
    <property type="match status" value="1"/>
</dbReference>
<dbReference type="Proteomes" id="UP000268033">
    <property type="component" value="Unassembled WGS sequence"/>
</dbReference>